<organism evidence="1 2">
    <name type="scientific">Kocuria atrinae</name>
    <dbReference type="NCBI Taxonomy" id="592377"/>
    <lineage>
        <taxon>Bacteria</taxon>
        <taxon>Bacillati</taxon>
        <taxon>Actinomycetota</taxon>
        <taxon>Actinomycetes</taxon>
        <taxon>Micrococcales</taxon>
        <taxon>Micrococcaceae</taxon>
        <taxon>Kocuria</taxon>
    </lineage>
</organism>
<dbReference type="EMBL" id="BAAAQA010000033">
    <property type="protein sequence ID" value="GAA2122720.1"/>
    <property type="molecule type" value="Genomic_DNA"/>
</dbReference>
<keyword evidence="2" id="KW-1185">Reference proteome</keyword>
<dbReference type="InterPro" id="IPR019587">
    <property type="entry name" value="Polyketide_cyclase/dehydratase"/>
</dbReference>
<sequence>MAESSIVEFEERLIIHVPANVVERMLVDAPALPQWRTCMRENVETSDPIMKPGTTVSFATTQYGLNFDYIQIVSQYIPGETLAYRTTKGLFFIDTTYEWAEDHGSTRLTCRYRLYVPKNKQFIKRLVERSFQNQSRDDNKNLKHLLETGAQRYRAASNLTPDEPRLESLK</sequence>
<accession>A0ABN2Y695</accession>
<dbReference type="Gene3D" id="3.30.530.20">
    <property type="match status" value="1"/>
</dbReference>
<name>A0ABN2Y695_9MICC</name>
<dbReference type="SUPFAM" id="SSF55961">
    <property type="entry name" value="Bet v1-like"/>
    <property type="match status" value="1"/>
</dbReference>
<evidence type="ECO:0008006" key="3">
    <source>
        <dbReference type="Google" id="ProtNLM"/>
    </source>
</evidence>
<proteinExistence type="predicted"/>
<dbReference type="Pfam" id="PF10604">
    <property type="entry name" value="Polyketide_cyc2"/>
    <property type="match status" value="1"/>
</dbReference>
<dbReference type="RefSeq" id="WP_344225428.1">
    <property type="nucleotide sequence ID" value="NZ_BAAAQA010000033.1"/>
</dbReference>
<comment type="caution">
    <text evidence="1">The sequence shown here is derived from an EMBL/GenBank/DDBJ whole genome shotgun (WGS) entry which is preliminary data.</text>
</comment>
<dbReference type="InterPro" id="IPR023393">
    <property type="entry name" value="START-like_dom_sf"/>
</dbReference>
<evidence type="ECO:0000313" key="1">
    <source>
        <dbReference type="EMBL" id="GAA2122720.1"/>
    </source>
</evidence>
<protein>
    <recommendedName>
        <fullName evidence="3">SRPBCC family protein</fullName>
    </recommendedName>
</protein>
<reference evidence="1 2" key="1">
    <citation type="journal article" date="2019" name="Int. J. Syst. Evol. Microbiol.">
        <title>The Global Catalogue of Microorganisms (GCM) 10K type strain sequencing project: providing services to taxonomists for standard genome sequencing and annotation.</title>
        <authorList>
            <consortium name="The Broad Institute Genomics Platform"/>
            <consortium name="The Broad Institute Genome Sequencing Center for Infectious Disease"/>
            <person name="Wu L."/>
            <person name="Ma J."/>
        </authorList>
    </citation>
    <scope>NUCLEOTIDE SEQUENCE [LARGE SCALE GENOMIC DNA]</scope>
    <source>
        <strain evidence="1 2">JCM 15914</strain>
    </source>
</reference>
<evidence type="ECO:0000313" key="2">
    <source>
        <dbReference type="Proteomes" id="UP001500166"/>
    </source>
</evidence>
<gene>
    <name evidence="1" type="ORF">GCM10009824_25920</name>
</gene>
<dbReference type="Proteomes" id="UP001500166">
    <property type="component" value="Unassembled WGS sequence"/>
</dbReference>